<proteinExistence type="predicted"/>
<accession>A0AAW2BDP6</accession>
<organism evidence="2 3">
    <name type="scientific">Lithocarpus litseifolius</name>
    <dbReference type="NCBI Taxonomy" id="425828"/>
    <lineage>
        <taxon>Eukaryota</taxon>
        <taxon>Viridiplantae</taxon>
        <taxon>Streptophyta</taxon>
        <taxon>Embryophyta</taxon>
        <taxon>Tracheophyta</taxon>
        <taxon>Spermatophyta</taxon>
        <taxon>Magnoliopsida</taxon>
        <taxon>eudicotyledons</taxon>
        <taxon>Gunneridae</taxon>
        <taxon>Pentapetalae</taxon>
        <taxon>rosids</taxon>
        <taxon>fabids</taxon>
        <taxon>Fagales</taxon>
        <taxon>Fagaceae</taxon>
        <taxon>Lithocarpus</taxon>
    </lineage>
</organism>
<evidence type="ECO:0000259" key="1">
    <source>
        <dbReference type="Pfam" id="PF03372"/>
    </source>
</evidence>
<name>A0AAW2BDP6_9ROSI</name>
<dbReference type="PANTHER" id="PTHR33710">
    <property type="entry name" value="BNAC02G09200D PROTEIN"/>
    <property type="match status" value="1"/>
</dbReference>
<dbReference type="InterPro" id="IPR036691">
    <property type="entry name" value="Endo/exonu/phosph_ase_sf"/>
</dbReference>
<dbReference type="AlphaFoldDB" id="A0AAW2BDP6"/>
<sequence length="446" mass="51408">MIIAETKVSGPRAKEITDRLRLDGAIHANNISYTGGRWILWDSIQVEISELSSTEQEIHVVVKDLSLNSSWLMSAVYASPRYVERRLLWDNLSKVAKLHTLPWIIAGDFNEVLLGEENFGGRLVSISRAVNFQECLNTYGMIDLGFSGPWYTWTNQQPLPHLVQERIDRVFVNADWNVLYLEACVKHLERSHSDHSPVLLSLRPDHGNHHPRPFRKRRNCARLKRIQTALGNNPNNFLVELEKLLLCELSHIANLEAEFWSMKSRISWVVEGDKNTVFFHNSTLFRRRRNRITSMKDRMGNWLIGEHEISFFIRQGFLDLFTTSQCSAALKEWQPPFWKSRLNMEDIAQLELLVTDKESLLLYDVKNCRAVRDVLDTFCGLSSQKVSAEKSRVVFSPNLAPHTREELCDILQFRSTPTLGKYLGLPIKHTSIPQDFGAIVERVQTV</sequence>
<dbReference type="Gene3D" id="3.60.10.10">
    <property type="entry name" value="Endonuclease/exonuclease/phosphatase"/>
    <property type="match status" value="1"/>
</dbReference>
<comment type="caution">
    <text evidence="2">The sequence shown here is derived from an EMBL/GenBank/DDBJ whole genome shotgun (WGS) entry which is preliminary data.</text>
</comment>
<keyword evidence="3" id="KW-1185">Reference proteome</keyword>
<evidence type="ECO:0000313" key="2">
    <source>
        <dbReference type="EMBL" id="KAK9983648.1"/>
    </source>
</evidence>
<dbReference type="SUPFAM" id="SSF56219">
    <property type="entry name" value="DNase I-like"/>
    <property type="match status" value="1"/>
</dbReference>
<dbReference type="EMBL" id="JAZDWU010000012">
    <property type="protein sequence ID" value="KAK9983648.1"/>
    <property type="molecule type" value="Genomic_DNA"/>
</dbReference>
<dbReference type="Proteomes" id="UP001459277">
    <property type="component" value="Unassembled WGS sequence"/>
</dbReference>
<dbReference type="GO" id="GO:0003824">
    <property type="term" value="F:catalytic activity"/>
    <property type="evidence" value="ECO:0007669"/>
    <property type="project" value="InterPro"/>
</dbReference>
<evidence type="ECO:0000313" key="3">
    <source>
        <dbReference type="Proteomes" id="UP001459277"/>
    </source>
</evidence>
<gene>
    <name evidence="2" type="ORF">SO802_033173</name>
</gene>
<dbReference type="PANTHER" id="PTHR33710:SF77">
    <property type="entry name" value="DNASE I-LIKE SUPERFAMILY PROTEIN"/>
    <property type="match status" value="1"/>
</dbReference>
<protein>
    <recommendedName>
        <fullName evidence="1">Endonuclease/exonuclease/phosphatase domain-containing protein</fullName>
    </recommendedName>
</protein>
<reference evidence="2 3" key="1">
    <citation type="submission" date="2024-01" db="EMBL/GenBank/DDBJ databases">
        <title>A telomere-to-telomere, gap-free genome of sweet tea (Lithocarpus litseifolius).</title>
        <authorList>
            <person name="Zhou J."/>
        </authorList>
    </citation>
    <scope>NUCLEOTIDE SEQUENCE [LARGE SCALE GENOMIC DNA]</scope>
    <source>
        <strain evidence="2">Zhou-2022a</strain>
        <tissue evidence="2">Leaf</tissue>
    </source>
</reference>
<dbReference type="Pfam" id="PF03372">
    <property type="entry name" value="Exo_endo_phos"/>
    <property type="match status" value="1"/>
</dbReference>
<dbReference type="InterPro" id="IPR005135">
    <property type="entry name" value="Endo/exonuclease/phosphatase"/>
</dbReference>
<feature type="domain" description="Endonuclease/exonuclease/phosphatase" evidence="1">
    <location>
        <begin position="74"/>
        <end position="182"/>
    </location>
</feature>